<keyword evidence="4" id="KW-1185">Reference proteome</keyword>
<organism evidence="3">
    <name type="scientific">Oppiella nova</name>
    <dbReference type="NCBI Taxonomy" id="334625"/>
    <lineage>
        <taxon>Eukaryota</taxon>
        <taxon>Metazoa</taxon>
        <taxon>Ecdysozoa</taxon>
        <taxon>Arthropoda</taxon>
        <taxon>Chelicerata</taxon>
        <taxon>Arachnida</taxon>
        <taxon>Acari</taxon>
        <taxon>Acariformes</taxon>
        <taxon>Sarcoptiformes</taxon>
        <taxon>Oribatida</taxon>
        <taxon>Brachypylina</taxon>
        <taxon>Oppioidea</taxon>
        <taxon>Oppiidae</taxon>
        <taxon>Oppiella</taxon>
    </lineage>
</organism>
<evidence type="ECO:0000256" key="1">
    <source>
        <dbReference type="PROSITE-ProRule" id="PRU00042"/>
    </source>
</evidence>
<proteinExistence type="predicted"/>
<name>A0A7R9QQA7_9ACAR</name>
<feature type="domain" description="C2H2-type" evidence="2">
    <location>
        <begin position="163"/>
        <end position="191"/>
    </location>
</feature>
<dbReference type="Gene3D" id="1.10.150.50">
    <property type="entry name" value="Transcription Factor, Ets-1"/>
    <property type="match status" value="1"/>
</dbReference>
<keyword evidence="1" id="KW-0479">Metal-binding</keyword>
<reference evidence="3" key="1">
    <citation type="submission" date="2020-11" db="EMBL/GenBank/DDBJ databases">
        <authorList>
            <person name="Tran Van P."/>
        </authorList>
    </citation>
    <scope>NUCLEOTIDE SEQUENCE</scope>
</reference>
<protein>
    <recommendedName>
        <fullName evidence="2">C2H2-type domain-containing protein</fullName>
    </recommendedName>
</protein>
<dbReference type="SUPFAM" id="SSF47769">
    <property type="entry name" value="SAM/Pointed domain"/>
    <property type="match status" value="1"/>
</dbReference>
<evidence type="ECO:0000259" key="2">
    <source>
        <dbReference type="PROSITE" id="PS50157"/>
    </source>
</evidence>
<dbReference type="InterPro" id="IPR013761">
    <property type="entry name" value="SAM/pointed_sf"/>
</dbReference>
<dbReference type="Gene3D" id="3.30.160.60">
    <property type="entry name" value="Classic Zinc Finger"/>
    <property type="match status" value="1"/>
</dbReference>
<gene>
    <name evidence="3" type="ORF">ONB1V03_LOCUS9871</name>
</gene>
<keyword evidence="1" id="KW-0863">Zinc-finger</keyword>
<keyword evidence="1" id="KW-0862">Zinc</keyword>
<dbReference type="PROSITE" id="PS50157">
    <property type="entry name" value="ZINC_FINGER_C2H2_2"/>
    <property type="match status" value="2"/>
</dbReference>
<dbReference type="PROSITE" id="PS00028">
    <property type="entry name" value="ZINC_FINGER_C2H2_1"/>
    <property type="match status" value="2"/>
</dbReference>
<evidence type="ECO:0000313" key="4">
    <source>
        <dbReference type="Proteomes" id="UP000728032"/>
    </source>
</evidence>
<dbReference type="EMBL" id="OC921223">
    <property type="protein sequence ID" value="CAD7653214.1"/>
    <property type="molecule type" value="Genomic_DNA"/>
</dbReference>
<dbReference type="OrthoDB" id="8823111at2759"/>
<sequence>MSQTDDNRIKYDTSWDSLQLCHQLLEMNVISCEESTILRDQRIDGLTFLLMNENNFNELGFLLGPKIKILNFISHIKRHIEVDYDFSESKLKAKETPKTPLIDRQMKTEIGCGDVASDDDHKAVKETKTYKSYKCRECDKTYSKVQYVRDHEMTVHYNSGYNYSCRVCGHAFGWRVAILKHIKRYHPEKKSSEMIVTLF</sequence>
<dbReference type="InterPro" id="IPR036236">
    <property type="entry name" value="Znf_C2H2_sf"/>
</dbReference>
<feature type="domain" description="C2H2-type" evidence="2">
    <location>
        <begin position="133"/>
        <end position="156"/>
    </location>
</feature>
<dbReference type="SUPFAM" id="SSF57667">
    <property type="entry name" value="beta-beta-alpha zinc fingers"/>
    <property type="match status" value="1"/>
</dbReference>
<evidence type="ECO:0000313" key="3">
    <source>
        <dbReference type="EMBL" id="CAD7653214.1"/>
    </source>
</evidence>
<dbReference type="EMBL" id="CAJPVJ010006398">
    <property type="protein sequence ID" value="CAG2170401.1"/>
    <property type="molecule type" value="Genomic_DNA"/>
</dbReference>
<dbReference type="AlphaFoldDB" id="A0A7R9QQA7"/>
<accession>A0A7R9QQA7</accession>
<dbReference type="InterPro" id="IPR013087">
    <property type="entry name" value="Znf_C2H2_type"/>
</dbReference>
<dbReference type="Proteomes" id="UP000728032">
    <property type="component" value="Unassembled WGS sequence"/>
</dbReference>
<dbReference type="SMART" id="SM00355">
    <property type="entry name" value="ZnF_C2H2"/>
    <property type="match status" value="2"/>
</dbReference>
<dbReference type="GO" id="GO:0008270">
    <property type="term" value="F:zinc ion binding"/>
    <property type="evidence" value="ECO:0007669"/>
    <property type="project" value="UniProtKB-KW"/>
</dbReference>